<dbReference type="STRING" id="655815.ZPR_3744"/>
<dbReference type="PROSITE" id="PS50213">
    <property type="entry name" value="FAS1"/>
    <property type="match status" value="1"/>
</dbReference>
<dbReference type="AlphaFoldDB" id="D5BLC6"/>
<dbReference type="OrthoDB" id="1119934at2"/>
<accession>D5BLC6</accession>
<dbReference type="PROSITE" id="PS51257">
    <property type="entry name" value="PROKAR_LIPOPROTEIN"/>
    <property type="match status" value="1"/>
</dbReference>
<evidence type="ECO:0000313" key="2">
    <source>
        <dbReference type="EMBL" id="ADF54052.1"/>
    </source>
</evidence>
<dbReference type="InterPro" id="IPR000782">
    <property type="entry name" value="FAS1_domain"/>
</dbReference>
<name>D5BLC6_ZUNPS</name>
<sequence>MKQIILIFTALFLVVSCGKIKEKQRQNMIDEVKFEDSLLSVSNTKRMKAITKSRSIAIIAAEDIKLSSFNRVLQNGDLVATLLKGRGPYTVFAPEDEAFETINYDEFDENESAGFSKLFILNRALPYEKLKAEILENRHQLLVENMEGSRLKFIEKDGDVYIKSASGELLKLAKPAKASNGFLYKINRIVGRN</sequence>
<dbReference type="Proteomes" id="UP000001654">
    <property type="component" value="Chromosome"/>
</dbReference>
<dbReference type="InterPro" id="IPR036378">
    <property type="entry name" value="FAS1_dom_sf"/>
</dbReference>
<protein>
    <submittedName>
        <fullName evidence="2">Protein containing fasciclin domain</fullName>
    </submittedName>
</protein>
<dbReference type="eggNOG" id="COG2335">
    <property type="taxonomic scope" value="Bacteria"/>
</dbReference>
<dbReference type="EMBL" id="CP001650">
    <property type="protein sequence ID" value="ADF54052.1"/>
    <property type="molecule type" value="Genomic_DNA"/>
</dbReference>
<dbReference type="HOGENOM" id="CLU_1408270_0_0_10"/>
<evidence type="ECO:0000313" key="3">
    <source>
        <dbReference type="Proteomes" id="UP000001654"/>
    </source>
</evidence>
<dbReference type="Pfam" id="PF02469">
    <property type="entry name" value="Fasciclin"/>
    <property type="match status" value="1"/>
</dbReference>
<gene>
    <name evidence="2" type="ordered locus">ZPR_3744</name>
</gene>
<reference evidence="2 3" key="1">
    <citation type="journal article" date="2010" name="BMC Genomics">
        <title>The complete genome of Zunongwangia profunda SM-A87 reveals its adaptation to the deep-sea environment and ecological role in sedimentary organic nitrogen degradation.</title>
        <authorList>
            <person name="Qin Q.L."/>
            <person name="Zhang X.Y."/>
            <person name="Wang X.M."/>
            <person name="Liu G.M."/>
            <person name="Chen X.L."/>
            <person name="Xie B.B."/>
            <person name="Dang H.Y."/>
            <person name="Zhou B.C."/>
            <person name="Yu J."/>
            <person name="Zhang Y.Z."/>
        </authorList>
    </citation>
    <scope>NUCLEOTIDE SEQUENCE [LARGE SCALE GENOMIC DNA]</scope>
    <source>
        <strain evidence="3">DSM 18752 / CCTCC AB 206139 / SM-A87</strain>
    </source>
</reference>
<dbReference type="KEGG" id="zpr:ZPR_3744"/>
<proteinExistence type="predicted"/>
<evidence type="ECO:0000259" key="1">
    <source>
        <dbReference type="PROSITE" id="PS50213"/>
    </source>
</evidence>
<dbReference type="SUPFAM" id="SSF82153">
    <property type="entry name" value="FAS1 domain"/>
    <property type="match status" value="1"/>
</dbReference>
<keyword evidence="3" id="KW-1185">Reference proteome</keyword>
<dbReference type="RefSeq" id="WP_013073136.1">
    <property type="nucleotide sequence ID" value="NC_014041.1"/>
</dbReference>
<feature type="domain" description="FAS1" evidence="1">
    <location>
        <begin position="53"/>
        <end position="190"/>
    </location>
</feature>
<organism evidence="2 3">
    <name type="scientific">Zunongwangia profunda (strain DSM 18752 / CCTCC AB 206139 / SM-A87)</name>
    <name type="common">Wangia profunda</name>
    <dbReference type="NCBI Taxonomy" id="655815"/>
    <lineage>
        <taxon>Bacteria</taxon>
        <taxon>Pseudomonadati</taxon>
        <taxon>Bacteroidota</taxon>
        <taxon>Flavobacteriia</taxon>
        <taxon>Flavobacteriales</taxon>
        <taxon>Flavobacteriaceae</taxon>
        <taxon>Zunongwangia</taxon>
    </lineage>
</organism>
<dbReference type="Gene3D" id="2.30.180.10">
    <property type="entry name" value="FAS1 domain"/>
    <property type="match status" value="1"/>
</dbReference>